<dbReference type="AlphaFoldDB" id="A0A9E7G440"/>
<evidence type="ECO:0000259" key="2">
    <source>
        <dbReference type="Pfam" id="PF00899"/>
    </source>
</evidence>
<sequence length="206" mass="22798">MAGKIHELSVISICIYDANVNRKIDTLRPTFVSPQLCSAEGLPSSGQARQVSSIAVAGGATLLASPLLPAFFSLLWVNWRTMIPLSLSRVSSRLRFQSPNFVVVLFVLCFRSPLHAPMDSDSKTEAIKRAKVLMVGAGGIGCELLKTLALSGFQDIHIEESRSWAGIKHVRRLDVEPKDWSTCRQKALCHEFGHWARSIGYYTKEI</sequence>
<name>A0A9E7G440_9LILI</name>
<protein>
    <recommendedName>
        <fullName evidence="2">THIF-type NAD/FAD binding fold domain-containing protein</fullName>
    </recommendedName>
</protein>
<gene>
    <name evidence="3" type="ORF">MUK42_20841</name>
</gene>
<dbReference type="Gene3D" id="3.40.50.720">
    <property type="entry name" value="NAD(P)-binding Rossmann-like Domain"/>
    <property type="match status" value="1"/>
</dbReference>
<dbReference type="InterPro" id="IPR000594">
    <property type="entry name" value="ThiF_NAD_FAD-bd"/>
</dbReference>
<feature type="domain" description="THIF-type NAD/FAD binding fold" evidence="2">
    <location>
        <begin position="121"/>
        <end position="158"/>
    </location>
</feature>
<dbReference type="OrthoDB" id="1939006at2759"/>
<feature type="transmembrane region" description="Helical" evidence="1">
    <location>
        <begin position="54"/>
        <end position="76"/>
    </location>
</feature>
<reference evidence="3" key="1">
    <citation type="submission" date="2022-05" db="EMBL/GenBank/DDBJ databases">
        <title>The Musa troglodytarum L. genome provides insights into the mechanism of non-climacteric behaviour and enrichment of carotenoids.</title>
        <authorList>
            <person name="Wang J."/>
        </authorList>
    </citation>
    <scope>NUCLEOTIDE SEQUENCE</scope>
    <source>
        <tissue evidence="3">Leaf</tissue>
    </source>
</reference>
<dbReference type="EMBL" id="CP097507">
    <property type="protein sequence ID" value="URE05927.1"/>
    <property type="molecule type" value="Genomic_DNA"/>
</dbReference>
<dbReference type="SUPFAM" id="SSF69572">
    <property type="entry name" value="Activating enzymes of the ubiquitin-like proteins"/>
    <property type="match status" value="1"/>
</dbReference>
<evidence type="ECO:0000313" key="4">
    <source>
        <dbReference type="Proteomes" id="UP001055439"/>
    </source>
</evidence>
<keyword evidence="4" id="KW-1185">Reference proteome</keyword>
<accession>A0A9E7G440</accession>
<keyword evidence="1" id="KW-0812">Transmembrane</keyword>
<dbReference type="Pfam" id="PF00899">
    <property type="entry name" value="ThiF"/>
    <property type="match status" value="1"/>
</dbReference>
<keyword evidence="1" id="KW-1133">Transmembrane helix</keyword>
<proteinExistence type="predicted"/>
<evidence type="ECO:0000256" key="1">
    <source>
        <dbReference type="SAM" id="Phobius"/>
    </source>
</evidence>
<organism evidence="3 4">
    <name type="scientific">Musa troglodytarum</name>
    <name type="common">fe'i banana</name>
    <dbReference type="NCBI Taxonomy" id="320322"/>
    <lineage>
        <taxon>Eukaryota</taxon>
        <taxon>Viridiplantae</taxon>
        <taxon>Streptophyta</taxon>
        <taxon>Embryophyta</taxon>
        <taxon>Tracheophyta</taxon>
        <taxon>Spermatophyta</taxon>
        <taxon>Magnoliopsida</taxon>
        <taxon>Liliopsida</taxon>
        <taxon>Zingiberales</taxon>
        <taxon>Musaceae</taxon>
        <taxon>Musa</taxon>
    </lineage>
</organism>
<evidence type="ECO:0000313" key="3">
    <source>
        <dbReference type="EMBL" id="URE05927.1"/>
    </source>
</evidence>
<dbReference type="InterPro" id="IPR035985">
    <property type="entry name" value="Ubiquitin-activating_enz"/>
</dbReference>
<dbReference type="Proteomes" id="UP001055439">
    <property type="component" value="Chromosome 5"/>
</dbReference>
<keyword evidence="1" id="KW-0472">Membrane</keyword>
<dbReference type="GO" id="GO:0008641">
    <property type="term" value="F:ubiquitin-like modifier activating enzyme activity"/>
    <property type="evidence" value="ECO:0007669"/>
    <property type="project" value="InterPro"/>
</dbReference>